<dbReference type="Proteomes" id="UP000076770">
    <property type="component" value="Chromosome i"/>
</dbReference>
<dbReference type="RefSeq" id="WP_009992901.1">
    <property type="nucleotide sequence ID" value="NZ_CP011055.2"/>
</dbReference>
<dbReference type="Proteomes" id="UP000033085">
    <property type="component" value="Chromosome"/>
</dbReference>
<evidence type="ECO:0000313" key="22">
    <source>
        <dbReference type="Proteomes" id="UP000275843"/>
    </source>
</evidence>
<evidence type="ECO:0000313" key="25">
    <source>
        <dbReference type="Proteomes" id="UP000594632"/>
    </source>
</evidence>
<evidence type="ECO:0000313" key="9">
    <source>
        <dbReference type="EMBL" id="AZF77561.1"/>
    </source>
</evidence>
<dbReference type="EMBL" id="CP033238">
    <property type="protein sequence ID" value="AZF74954.1"/>
    <property type="molecule type" value="Genomic_DNA"/>
</dbReference>
<dbReference type="KEGG" id="ssof:SULC_0134"/>
<evidence type="ECO:0000313" key="5">
    <source>
        <dbReference type="EMBL" id="AZF67094.1"/>
    </source>
</evidence>
<dbReference type="Proteomes" id="UP000278715">
    <property type="component" value="Chromosome"/>
</dbReference>
<evidence type="ECO:0000313" key="7">
    <source>
        <dbReference type="EMBL" id="AZF72334.1"/>
    </source>
</evidence>
<reference evidence="2" key="5">
    <citation type="submission" date="2018-10" db="EMBL/GenBank/DDBJ databases">
        <authorList>
            <person name="McCarthy S."/>
            <person name="Gradnigo J."/>
            <person name="Johnson T."/>
            <person name="Payne S."/>
            <person name="Lipzen A."/>
            <person name="Schackwitz W."/>
            <person name="Martin J."/>
            <person name="Moriyama E."/>
            <person name="Blum P."/>
        </authorList>
    </citation>
    <scope>NUCLEOTIDE SEQUENCE</scope>
    <source>
        <strain evidence="2">SARC-B</strain>
        <strain evidence="3">SARC-C</strain>
        <strain evidence="4">SULA</strain>
    </source>
</reference>
<evidence type="ECO:0000313" key="8">
    <source>
        <dbReference type="EMBL" id="AZF74954.1"/>
    </source>
</evidence>
<evidence type="ECO:0000313" key="24">
    <source>
        <dbReference type="Proteomes" id="UP000282269"/>
    </source>
</evidence>
<evidence type="ECO:0000313" key="16">
    <source>
        <dbReference type="Proteomes" id="UP000033106"/>
    </source>
</evidence>
<dbReference type="Proteomes" id="UP000594632">
    <property type="component" value="Chromosome"/>
</dbReference>
<evidence type="ECO:0000313" key="14">
    <source>
        <dbReference type="Proteomes" id="UP000033057"/>
    </source>
</evidence>
<dbReference type="Proteomes" id="UP000273194">
    <property type="component" value="Chromosome"/>
</dbReference>
<organism evidence="2 15">
    <name type="scientific">Saccharolobus solfataricus</name>
    <name type="common">Sulfolobus solfataricus</name>
    <dbReference type="NCBI Taxonomy" id="2287"/>
    <lineage>
        <taxon>Archaea</taxon>
        <taxon>Thermoproteota</taxon>
        <taxon>Thermoprotei</taxon>
        <taxon>Sulfolobales</taxon>
        <taxon>Sulfolobaceae</taxon>
        <taxon>Saccharolobus</taxon>
    </lineage>
</organism>
<dbReference type="PATRIC" id="fig|2287.6.peg.142"/>
<dbReference type="Proteomes" id="UP000033057">
    <property type="component" value="Chromosome"/>
</dbReference>
<accession>A0A0E3K4Q5</accession>
<evidence type="ECO:0000256" key="1">
    <source>
        <dbReference type="SAM" id="Phobius"/>
    </source>
</evidence>
<dbReference type="KEGG" id="ssoa:SULA_0134"/>
<dbReference type="EMBL" id="CP011055">
    <property type="protein sequence ID" value="AKA72583.1"/>
    <property type="molecule type" value="Genomic_DNA"/>
</dbReference>
<dbReference type="GeneID" id="44128054"/>
<keyword evidence="1" id="KW-0472">Membrane</keyword>
<reference evidence="14 15" key="1">
    <citation type="journal article" date="2015" name="Genome Announc.">
        <title>Complete Genome Sequence of Sulfolobus solfataricus Strain 98/2 and Evolved Derivatives.</title>
        <authorList>
            <person name="McCarthy S."/>
            <person name="Gradnigo J."/>
            <person name="Johnson T."/>
            <person name="Payne S."/>
            <person name="Lipzen A."/>
            <person name="Martin J."/>
            <person name="Schackwitz W."/>
            <person name="Moriyama E."/>
            <person name="Blum P."/>
        </authorList>
    </citation>
    <scope>NUCLEOTIDE SEQUENCE [LARGE SCALE GENOMIC DNA]</scope>
    <source>
        <strain evidence="14">98/2 SULC</strain>
        <strain evidence="2">SARC-B</strain>
        <strain evidence="3">SARC-C</strain>
        <strain evidence="4 16">SULA</strain>
        <strain evidence="15">SULB</strain>
    </source>
</reference>
<dbReference type="EMBL" id="CP033236">
    <property type="protein sequence ID" value="AZF69714.1"/>
    <property type="molecule type" value="Genomic_DNA"/>
</dbReference>
<name>A0A0E3K4Q5_SACSO</name>
<evidence type="ECO:0000313" key="10">
    <source>
        <dbReference type="EMBL" id="AZF80168.1"/>
    </source>
</evidence>
<evidence type="ECO:0000313" key="23">
    <source>
        <dbReference type="Proteomes" id="UP000278715"/>
    </source>
</evidence>
<reference evidence="13" key="3">
    <citation type="submission" date="2016-04" db="EMBL/GenBank/DDBJ databases">
        <authorList>
            <person name="Evans L.H."/>
            <person name="Alamgir A."/>
            <person name="Owens N."/>
            <person name="Weber N.D."/>
            <person name="Virtaneva K."/>
            <person name="Barbian K."/>
            <person name="Babar A."/>
            <person name="Rosenke K."/>
        </authorList>
    </citation>
    <scope>NUCLEOTIDE SEQUENCE</scope>
    <source>
        <strain evidence="13">P1</strain>
    </source>
</reference>
<keyword evidence="1" id="KW-1133">Transmembrane helix</keyword>
<dbReference type="AlphaFoldDB" id="A0A0E3K4Q5"/>
<evidence type="ECO:0000313" key="19">
    <source>
        <dbReference type="Proteomes" id="UP000269431"/>
    </source>
</evidence>
<evidence type="ECO:0000313" key="2">
    <source>
        <dbReference type="EMBL" id="AKA72583.1"/>
    </source>
</evidence>
<dbReference type="EMBL" id="CP050869">
    <property type="protein sequence ID" value="QPG49598.1"/>
    <property type="molecule type" value="Genomic_DNA"/>
</dbReference>
<dbReference type="Proteomes" id="UP000275843">
    <property type="component" value="Chromosome"/>
</dbReference>
<dbReference type="Proteomes" id="UP000273443">
    <property type="component" value="Chromosome"/>
</dbReference>
<feature type="transmembrane region" description="Helical" evidence="1">
    <location>
        <begin position="38"/>
        <end position="57"/>
    </location>
</feature>
<sequence length="60" mass="6597">MKIYNLGRALVLTGIIELILASLFYSDKKVILSVLLGDYSYFCLLIGVIVIAVYGAITKN</sequence>
<dbReference type="EMBL" id="CP011056">
    <property type="protein sequence ID" value="AKA75282.1"/>
    <property type="molecule type" value="Genomic_DNA"/>
</dbReference>
<reference evidence="18 19" key="4">
    <citation type="journal article" date="2018" name="Proc. Natl. Acad. Sci. U.S.A.">
        <title>Nonmutational mechanism of inheritance in the Archaeon Sulfolobus solfataricus.</title>
        <authorList>
            <person name="Payne S."/>
            <person name="McCarthy S."/>
            <person name="Johnson T."/>
            <person name="North E."/>
            <person name="Blum P."/>
        </authorList>
    </citation>
    <scope>NUCLEOTIDE SEQUENCE [LARGE SCALE GENOMIC DNA]</scope>
    <source>
        <strain evidence="6 18">SARC-H</strain>
        <strain evidence="7 22">SARC-I</strain>
        <strain evidence="9 23">SARC-N</strain>
        <strain evidence="10 24">SARC-O</strain>
        <strain evidence="11 19">SUL120</strain>
        <strain evidence="5 20">SULG</strain>
        <strain evidence="8 21">SULM</strain>
    </source>
</reference>
<dbReference type="Proteomes" id="UP000267993">
    <property type="component" value="Chromosome"/>
</dbReference>
<dbReference type="OMA" id="KDYSYFC"/>
<reference evidence="12 25" key="6">
    <citation type="journal article" date="2020" name="Nat. Commun.">
        <title>The structures of two archaeal type IV pili illuminate evolutionary relationships.</title>
        <authorList>
            <person name="Wang F."/>
            <person name="Baquero D.P."/>
            <person name="Su Z."/>
            <person name="Beltran L.C."/>
            <person name="Prangishvili D."/>
            <person name="Krupovic M."/>
            <person name="Egelman E.H."/>
        </authorList>
    </citation>
    <scope>NUCLEOTIDE SEQUENCE [LARGE SCALE GENOMIC DNA]</scope>
    <source>
        <strain evidence="12 25">POZ149</strain>
    </source>
</reference>
<dbReference type="Proteomes" id="UP000269431">
    <property type="component" value="Chromosome"/>
</dbReference>
<keyword evidence="1" id="KW-0812">Transmembrane</keyword>
<dbReference type="EMBL" id="CP033235">
    <property type="protein sequence ID" value="AZF67094.1"/>
    <property type="molecule type" value="Genomic_DNA"/>
</dbReference>
<proteinExistence type="predicted"/>
<dbReference type="EMBL" id="CP033241">
    <property type="protein sequence ID" value="AZF82775.1"/>
    <property type="molecule type" value="Genomic_DNA"/>
</dbReference>
<evidence type="ECO:0000313" key="13">
    <source>
        <dbReference type="EMBL" id="SAI86015.1"/>
    </source>
</evidence>
<dbReference type="EMBL" id="LT549890">
    <property type="protein sequence ID" value="SAI86015.1"/>
    <property type="molecule type" value="Genomic_DNA"/>
</dbReference>
<evidence type="ECO:0000313" key="11">
    <source>
        <dbReference type="EMBL" id="AZF82775.1"/>
    </source>
</evidence>
<evidence type="ECO:0000313" key="4">
    <source>
        <dbReference type="EMBL" id="AKA77975.1"/>
    </source>
</evidence>
<evidence type="ECO:0000313" key="17">
    <source>
        <dbReference type="Proteomes" id="UP000076770"/>
    </source>
</evidence>
<dbReference type="OrthoDB" id="43331at2157"/>
<dbReference type="EMBL" id="CP033240">
    <property type="protein sequence ID" value="AZF80168.1"/>
    <property type="molecule type" value="Genomic_DNA"/>
</dbReference>
<dbReference type="Proteomes" id="UP000033106">
    <property type="component" value="Chromosome"/>
</dbReference>
<evidence type="ECO:0000313" key="15">
    <source>
        <dbReference type="Proteomes" id="UP000033085"/>
    </source>
</evidence>
<evidence type="ECO:0000313" key="18">
    <source>
        <dbReference type="Proteomes" id="UP000267993"/>
    </source>
</evidence>
<dbReference type="GeneID" id="1453809"/>
<dbReference type="EMBL" id="CP011057">
    <property type="protein sequence ID" value="AKA77975.1"/>
    <property type="molecule type" value="Genomic_DNA"/>
</dbReference>
<protein>
    <submittedName>
        <fullName evidence="2">Uncharacterized protein</fullName>
    </submittedName>
</protein>
<evidence type="ECO:0000313" key="20">
    <source>
        <dbReference type="Proteomes" id="UP000273194"/>
    </source>
</evidence>
<dbReference type="Proteomes" id="UP000282269">
    <property type="component" value="Chromosome"/>
</dbReference>
<evidence type="ECO:0000313" key="12">
    <source>
        <dbReference type="EMBL" id="QPG49598.1"/>
    </source>
</evidence>
<dbReference type="EMBL" id="CP033237">
    <property type="protein sequence ID" value="AZF72334.1"/>
    <property type="molecule type" value="Genomic_DNA"/>
</dbReference>
<feature type="transmembrane region" description="Helical" evidence="1">
    <location>
        <begin position="6"/>
        <end position="26"/>
    </location>
</feature>
<gene>
    <name evidence="12" type="ORF">HFC64_07000</name>
    <name evidence="13" type="ORF">SSOP1_2461</name>
    <name evidence="4" type="ORF">SULA_0134</name>
    <name evidence="2" type="ORF">SULB_0135</name>
    <name evidence="3" type="ORF">SULC_0134</name>
    <name evidence="5" type="ORF">SULG_00680</name>
    <name evidence="6" type="ORF">SULH_00680</name>
    <name evidence="7" type="ORF">SULI_00680</name>
    <name evidence="8" type="ORF">SULM_00680</name>
    <name evidence="9" type="ORF">SULN_00680</name>
    <name evidence="10" type="ORF">SULO_00690</name>
    <name evidence="11" type="ORF">SULZ_00680</name>
</gene>
<evidence type="ECO:0000313" key="3">
    <source>
        <dbReference type="EMBL" id="AKA75282.1"/>
    </source>
</evidence>
<evidence type="ECO:0000313" key="21">
    <source>
        <dbReference type="Proteomes" id="UP000273443"/>
    </source>
</evidence>
<dbReference type="EMBL" id="CP033239">
    <property type="protein sequence ID" value="AZF77561.1"/>
    <property type="molecule type" value="Genomic_DNA"/>
</dbReference>
<dbReference type="KEGG" id="ssol:SULB_0135"/>
<reference evidence="17" key="2">
    <citation type="submission" date="2016-04" db="EMBL/GenBank/DDBJ databases">
        <authorList>
            <person name="Shah S.A."/>
            <person name="Garrett R.A."/>
        </authorList>
    </citation>
    <scope>NUCLEOTIDE SEQUENCE [LARGE SCALE GENOMIC DNA]</scope>
    <source>
        <strain evidence="17">ATCC 35091 / DSM 1616 / JCM 8930 / NBRC 15331 / P1</strain>
    </source>
</reference>
<evidence type="ECO:0000313" key="6">
    <source>
        <dbReference type="EMBL" id="AZF69714.1"/>
    </source>
</evidence>